<protein>
    <submittedName>
        <fullName evidence="2">Uncharacterized protein</fullName>
    </submittedName>
</protein>
<dbReference type="OrthoDB" id="9926107at2"/>
<accession>B2VHA6</accession>
<name>B2VHA6_ERWT9</name>
<sequence>MVKSYWLPVSVLVLLVMVDVIFPASYAAFPLALIIWFEYAAFSLVCFVGLYSCTLTGSDRLQVRHLLGRVLELLGRIPLTWYQRLVIAFVMSLAGWKLTGMVFVFTVAMSLVIQDELKAMRE</sequence>
<reference evidence="2 3" key="1">
    <citation type="journal article" date="2008" name="Environ. Microbiol.">
        <title>The genome of Erwinia tasmaniensis strain Et1/99, a non-pathogenic bacterium in the genus Erwinia.</title>
        <authorList>
            <person name="Kube M."/>
            <person name="Migdoll A.M."/>
            <person name="Mueller I."/>
            <person name="Kuhl H."/>
            <person name="Beck A."/>
            <person name="Reinhardt R."/>
            <person name="Geider K."/>
        </authorList>
    </citation>
    <scope>NUCLEOTIDE SEQUENCE [LARGE SCALE GENOMIC DNA]</scope>
    <source>
        <strain evidence="3">DSM 17950 / CFBP 7177 / CIP 109463 / NCPPB 4357 / Et1/99</strain>
    </source>
</reference>
<dbReference type="HOGENOM" id="CLU_2023182_0_0_6"/>
<evidence type="ECO:0000313" key="3">
    <source>
        <dbReference type="Proteomes" id="UP000001726"/>
    </source>
</evidence>
<keyword evidence="1" id="KW-1133">Transmembrane helix</keyword>
<keyword evidence="1" id="KW-0812">Transmembrane</keyword>
<dbReference type="STRING" id="465817.ETA_05780"/>
<gene>
    <name evidence="2" type="ordered locus">ETA_05780</name>
</gene>
<feature type="transmembrane region" description="Helical" evidence="1">
    <location>
        <begin position="31"/>
        <end position="51"/>
    </location>
</feature>
<evidence type="ECO:0000256" key="1">
    <source>
        <dbReference type="SAM" id="Phobius"/>
    </source>
</evidence>
<evidence type="ECO:0000313" key="2">
    <source>
        <dbReference type="EMBL" id="CAO95624.1"/>
    </source>
</evidence>
<dbReference type="RefSeq" id="WP_012440327.1">
    <property type="nucleotide sequence ID" value="NC_010694.1"/>
</dbReference>
<dbReference type="InterPro" id="IPR047759">
    <property type="entry name" value="LysA-like"/>
</dbReference>
<dbReference type="AlphaFoldDB" id="B2VHA6"/>
<proteinExistence type="predicted"/>
<feature type="transmembrane region" description="Helical" evidence="1">
    <location>
        <begin position="6"/>
        <end position="24"/>
    </location>
</feature>
<dbReference type="NCBIfam" id="NF038378">
    <property type="entry name" value="DNZ54_00345_fm"/>
    <property type="match status" value="1"/>
</dbReference>
<feature type="transmembrane region" description="Helical" evidence="1">
    <location>
        <begin position="85"/>
        <end position="113"/>
    </location>
</feature>
<dbReference type="EMBL" id="CU468135">
    <property type="protein sequence ID" value="CAO95624.1"/>
    <property type="molecule type" value="Genomic_DNA"/>
</dbReference>
<keyword evidence="1" id="KW-0472">Membrane</keyword>
<keyword evidence="3" id="KW-1185">Reference proteome</keyword>
<organism evidence="2 3">
    <name type="scientific">Erwinia tasmaniensis (strain DSM 17950 / CFBP 7177 / CIP 109463 / NCPPB 4357 / Et1/99)</name>
    <dbReference type="NCBI Taxonomy" id="465817"/>
    <lineage>
        <taxon>Bacteria</taxon>
        <taxon>Pseudomonadati</taxon>
        <taxon>Pseudomonadota</taxon>
        <taxon>Gammaproteobacteria</taxon>
        <taxon>Enterobacterales</taxon>
        <taxon>Erwiniaceae</taxon>
        <taxon>Erwinia</taxon>
    </lineage>
</organism>
<dbReference type="KEGG" id="eta:ETA_05780"/>
<dbReference type="eggNOG" id="ENOG502ZK7W">
    <property type="taxonomic scope" value="Bacteria"/>
</dbReference>
<dbReference type="Proteomes" id="UP000001726">
    <property type="component" value="Chromosome"/>
</dbReference>